<dbReference type="EC" id="5.3.1.24" evidence="3 9"/>
<feature type="domain" description="N-(5'phosphoribosyl) anthranilate isomerase (PRAI)" evidence="10">
    <location>
        <begin position="8"/>
        <end position="215"/>
    </location>
</feature>
<evidence type="ECO:0000256" key="3">
    <source>
        <dbReference type="ARBA" id="ARBA00012572"/>
    </source>
</evidence>
<accession>A0A1Y5P5X9</accession>
<comment type="similarity">
    <text evidence="9">Belongs to the TrpF family.</text>
</comment>
<evidence type="ECO:0000256" key="1">
    <source>
        <dbReference type="ARBA" id="ARBA00001164"/>
    </source>
</evidence>
<dbReference type="EMBL" id="FLQS01000011">
    <property type="protein sequence ID" value="SBS74092.1"/>
    <property type="molecule type" value="Genomic_DNA"/>
</dbReference>
<keyword evidence="6 9" id="KW-0822">Tryptophan biosynthesis</keyword>
<dbReference type="InterPro" id="IPR013785">
    <property type="entry name" value="Aldolase_TIM"/>
</dbReference>
<keyword evidence="5 9" id="KW-0028">Amino-acid biosynthesis</keyword>
<reference evidence="11" key="1">
    <citation type="submission" date="2016-03" db="EMBL/GenBank/DDBJ databases">
        <authorList>
            <person name="Ploux O."/>
        </authorList>
    </citation>
    <scope>NUCLEOTIDE SEQUENCE</scope>
    <source>
        <strain evidence="11">UC10</strain>
    </source>
</reference>
<dbReference type="HAMAP" id="MF_00135">
    <property type="entry name" value="PRAI"/>
    <property type="match status" value="1"/>
</dbReference>
<sequence>MVGPMIHVKICGIRRLDDALAALEYGADELGFLVGQKHHSPDFLDESDAAAIVGALPPNTSSALVTHLADPEEIVTLATAIGVTTIQLHGDTSPAQAAVIKHRLPHIKTYKAIHVIHAQSINTARQYVNAVEAIVLDTINLAADQVGGTGQTHDWSLSRQIVEQLPIPVILAGGLNPDNVDDAIRQVHPHGVDVNSGTKGADGYKDHATLKRFIESAKG</sequence>
<dbReference type="GO" id="GO:0000162">
    <property type="term" value="P:L-tryptophan biosynthetic process"/>
    <property type="evidence" value="ECO:0007669"/>
    <property type="project" value="UniProtKB-UniRule"/>
</dbReference>
<dbReference type="PANTHER" id="PTHR42894:SF1">
    <property type="entry name" value="N-(5'-PHOSPHORIBOSYL)ANTHRANILATE ISOMERASE"/>
    <property type="match status" value="1"/>
</dbReference>
<evidence type="ECO:0000313" key="11">
    <source>
        <dbReference type="EMBL" id="SBS74092.1"/>
    </source>
</evidence>
<dbReference type="Gene3D" id="3.20.20.70">
    <property type="entry name" value="Aldolase class I"/>
    <property type="match status" value="1"/>
</dbReference>
<evidence type="ECO:0000256" key="9">
    <source>
        <dbReference type="HAMAP-Rule" id="MF_00135"/>
    </source>
</evidence>
<keyword evidence="7 9" id="KW-0057">Aromatic amino acid biosynthesis</keyword>
<dbReference type="InterPro" id="IPR044643">
    <property type="entry name" value="TrpF_fam"/>
</dbReference>
<gene>
    <name evidence="9 11" type="primary">trpF</name>
    <name evidence="11" type="ORF">MHPYR_190024</name>
</gene>
<name>A0A1Y5P5X9_9MYCO</name>
<dbReference type="UniPathway" id="UPA00035">
    <property type="reaction ID" value="UER00042"/>
</dbReference>
<evidence type="ECO:0000256" key="7">
    <source>
        <dbReference type="ARBA" id="ARBA00023141"/>
    </source>
</evidence>
<evidence type="ECO:0000256" key="2">
    <source>
        <dbReference type="ARBA" id="ARBA00004664"/>
    </source>
</evidence>
<dbReference type="PANTHER" id="PTHR42894">
    <property type="entry name" value="N-(5'-PHOSPHORIBOSYL)ANTHRANILATE ISOMERASE"/>
    <property type="match status" value="1"/>
</dbReference>
<comment type="catalytic activity">
    <reaction evidence="1 9">
        <text>N-(5-phospho-beta-D-ribosyl)anthranilate = 1-(2-carboxyphenylamino)-1-deoxy-D-ribulose 5-phosphate</text>
        <dbReference type="Rhea" id="RHEA:21540"/>
        <dbReference type="ChEBI" id="CHEBI:18277"/>
        <dbReference type="ChEBI" id="CHEBI:58613"/>
        <dbReference type="EC" id="5.3.1.24"/>
    </reaction>
</comment>
<organism evidence="11">
    <name type="scientific">uncultured Mycobacterium sp</name>
    <dbReference type="NCBI Taxonomy" id="171292"/>
    <lineage>
        <taxon>Bacteria</taxon>
        <taxon>Bacillati</taxon>
        <taxon>Actinomycetota</taxon>
        <taxon>Actinomycetes</taxon>
        <taxon>Mycobacteriales</taxon>
        <taxon>Mycobacteriaceae</taxon>
        <taxon>Mycobacterium</taxon>
        <taxon>environmental samples</taxon>
    </lineage>
</organism>
<evidence type="ECO:0000256" key="6">
    <source>
        <dbReference type="ARBA" id="ARBA00022822"/>
    </source>
</evidence>
<evidence type="ECO:0000256" key="8">
    <source>
        <dbReference type="ARBA" id="ARBA00023235"/>
    </source>
</evidence>
<proteinExistence type="inferred from homology"/>
<dbReference type="AlphaFoldDB" id="A0A1Y5P5X9"/>
<evidence type="ECO:0000259" key="10">
    <source>
        <dbReference type="Pfam" id="PF00697"/>
    </source>
</evidence>
<comment type="pathway">
    <text evidence="2 9">Amino-acid biosynthesis; L-tryptophan biosynthesis; L-tryptophan from chorismate: step 3/5.</text>
</comment>
<dbReference type="InterPro" id="IPR011060">
    <property type="entry name" value="RibuloseP-bd_barrel"/>
</dbReference>
<protein>
    <recommendedName>
        <fullName evidence="4 9">N-(5'-phosphoribosyl)anthranilate isomerase</fullName>
        <shortName evidence="9">PRAI</shortName>
        <ecNumber evidence="3 9">5.3.1.24</ecNumber>
    </recommendedName>
</protein>
<keyword evidence="8 9" id="KW-0413">Isomerase</keyword>
<evidence type="ECO:0000256" key="5">
    <source>
        <dbReference type="ARBA" id="ARBA00022605"/>
    </source>
</evidence>
<dbReference type="SUPFAM" id="SSF51366">
    <property type="entry name" value="Ribulose-phoshate binding barrel"/>
    <property type="match status" value="1"/>
</dbReference>
<dbReference type="InterPro" id="IPR001240">
    <property type="entry name" value="PRAI_dom"/>
</dbReference>
<evidence type="ECO:0000256" key="4">
    <source>
        <dbReference type="ARBA" id="ARBA00022272"/>
    </source>
</evidence>
<dbReference type="CDD" id="cd00405">
    <property type="entry name" value="PRAI"/>
    <property type="match status" value="1"/>
</dbReference>
<dbReference type="Pfam" id="PF00697">
    <property type="entry name" value="PRAI"/>
    <property type="match status" value="1"/>
</dbReference>
<dbReference type="GO" id="GO:0004640">
    <property type="term" value="F:phosphoribosylanthranilate isomerase activity"/>
    <property type="evidence" value="ECO:0007669"/>
    <property type="project" value="UniProtKB-UniRule"/>
</dbReference>